<dbReference type="Proteomes" id="UP000664771">
    <property type="component" value="Unassembled WGS sequence"/>
</dbReference>
<comment type="caution">
    <text evidence="1">The sequence shown here is derived from an EMBL/GenBank/DDBJ whole genome shotgun (WGS) entry which is preliminary data.</text>
</comment>
<dbReference type="RefSeq" id="WP_207881963.1">
    <property type="nucleotide sequence ID" value="NZ_JAFVMF010000013.1"/>
</dbReference>
<keyword evidence="2" id="KW-1185">Reference proteome</keyword>
<name>A0ABS3LXS2_9PROT</name>
<dbReference type="EMBL" id="JAFVMF010000013">
    <property type="protein sequence ID" value="MBO1360712.1"/>
    <property type="molecule type" value="Genomic_DNA"/>
</dbReference>
<reference evidence="1 2" key="1">
    <citation type="submission" date="2021-03" db="EMBL/GenBank/DDBJ databases">
        <title>The complete genome sequence of Acetobacter sacchari TBRC 11175.</title>
        <authorList>
            <person name="Charoenyingcharoen P."/>
            <person name="Yukphan P."/>
        </authorList>
    </citation>
    <scope>NUCLEOTIDE SEQUENCE [LARGE SCALE GENOMIC DNA]</scope>
    <source>
        <strain evidence="1 2">TBRC 11175</strain>
    </source>
</reference>
<evidence type="ECO:0000313" key="2">
    <source>
        <dbReference type="Proteomes" id="UP000664771"/>
    </source>
</evidence>
<evidence type="ECO:0000313" key="1">
    <source>
        <dbReference type="EMBL" id="MBO1360712.1"/>
    </source>
</evidence>
<protein>
    <submittedName>
        <fullName evidence="1">Uncharacterized protein</fullName>
    </submittedName>
</protein>
<accession>A0ABS3LXS2</accession>
<organism evidence="1 2">
    <name type="scientific">Acetobacter sacchari</name>
    <dbReference type="NCBI Taxonomy" id="2661687"/>
    <lineage>
        <taxon>Bacteria</taxon>
        <taxon>Pseudomonadati</taxon>
        <taxon>Pseudomonadota</taxon>
        <taxon>Alphaproteobacteria</taxon>
        <taxon>Acetobacterales</taxon>
        <taxon>Acetobacteraceae</taxon>
        <taxon>Acetobacter</taxon>
    </lineage>
</organism>
<proteinExistence type="predicted"/>
<gene>
    <name evidence="1" type="ORF">J2D73_13035</name>
</gene>
<sequence>MNSAPRPVTKEQFAFSAEPTAVATACTTVRAWPQYTLVPPMSLQAVTTSSGRKSLFCKQDYERSGFGSACAVQRLAIDGNHGLSAASGALRSASRRNFIGALS</sequence>